<dbReference type="RefSeq" id="WP_072831158.1">
    <property type="nucleotide sequence ID" value="NZ_FQXP01000004.1"/>
</dbReference>
<comment type="subcellular location">
    <subcellularLocation>
        <location evidence="1">Membrane</location>
        <topology evidence="1">Multi-pass membrane protein</topology>
    </subcellularLocation>
</comment>
<keyword evidence="8" id="KW-1185">Reference proteome</keyword>
<evidence type="ECO:0000256" key="1">
    <source>
        <dbReference type="ARBA" id="ARBA00004141"/>
    </source>
</evidence>
<feature type="transmembrane region" description="Helical" evidence="6">
    <location>
        <begin position="462"/>
        <end position="487"/>
    </location>
</feature>
<evidence type="ECO:0000313" key="8">
    <source>
        <dbReference type="Proteomes" id="UP000184526"/>
    </source>
</evidence>
<feature type="transmembrane region" description="Helical" evidence="6">
    <location>
        <begin position="92"/>
        <end position="115"/>
    </location>
</feature>
<feature type="transmembrane region" description="Helical" evidence="6">
    <location>
        <begin position="216"/>
        <end position="236"/>
    </location>
</feature>
<evidence type="ECO:0000256" key="4">
    <source>
        <dbReference type="ARBA" id="ARBA00022989"/>
    </source>
</evidence>
<dbReference type="Proteomes" id="UP000184526">
    <property type="component" value="Unassembled WGS sequence"/>
</dbReference>
<keyword evidence="2" id="KW-0813">Transport</keyword>
<dbReference type="InterPro" id="IPR004813">
    <property type="entry name" value="OPT"/>
</dbReference>
<feature type="transmembrane region" description="Helical" evidence="6">
    <location>
        <begin position="61"/>
        <end position="80"/>
    </location>
</feature>
<sequence length="652" mass="66864">MSEKKGLSHEAYGGVKGEDYVPYVNAKEALPELTIASIIIGSLFAAIFSAANVYLGLKVGMTISAIIPASILGTAVLFAFGRRSILEANLVAGVAGVGEALAGGIVFTLPAIVVWGQKLTLLQIVSITILGGILGILFVVPLRKYLMVEEHGKLPFPESMAASEVLVNSAAGGDGLKSVVTGLAGGGIFKFLSGGLLLWSESPTWLINVTQGGKSIFASIFGIDAIASLLGVGFIVGIEVAIYMFAGAVIACFGLIPLIKFLGEGLAGPLYPSTVPIAEMTASAIRSEYVRYIGAGAVAAGGFISLAKAIPIIAKSIKSAFSGMKSGSVETKRTEIDVKITWVMGAAVLVFFLSWLLPMTKLHPVGALLAVIFSFFFAVVSARICGIIGASNNPISGMTIATLLFITAILKAIGVVGNTGMVMALTAGGIVSVATAVAGGAGQALKSTYIIGGTPKNVEIGLLIGLVVSAIAGGAAMLLLINIYGIGGETGLPAPQANLMAMVVQGVMDAKLPWTLVLVGAAIGIAMEMFKLPVLPVALGIYLPMNLSAGVLAGGILRVIVDKKYKAKEKLKKEKVEKGVLVASGLVAGDALVGILIAALTGLGLADAVGIGPNILPALAESKIFAIVMFLALMFWVYKYITGDSKKAKKKA</sequence>
<feature type="transmembrane region" description="Helical" evidence="6">
    <location>
        <begin position="580"/>
        <end position="604"/>
    </location>
</feature>
<dbReference type="GO" id="GO:0016020">
    <property type="term" value="C:membrane"/>
    <property type="evidence" value="ECO:0007669"/>
    <property type="project" value="UniProtKB-SubCell"/>
</dbReference>
<dbReference type="InterPro" id="IPR004814">
    <property type="entry name" value="Oligopep_transpt"/>
</dbReference>
<dbReference type="Pfam" id="PF03169">
    <property type="entry name" value="OPT"/>
    <property type="match status" value="1"/>
</dbReference>
<evidence type="ECO:0000313" key="7">
    <source>
        <dbReference type="EMBL" id="SHH73778.1"/>
    </source>
</evidence>
<dbReference type="NCBIfam" id="TIGR00733">
    <property type="entry name" value="OPT family oligopeptide transporter"/>
    <property type="match status" value="1"/>
</dbReference>
<feature type="transmembrane region" description="Helical" evidence="6">
    <location>
        <begin position="365"/>
        <end position="389"/>
    </location>
</feature>
<dbReference type="STRING" id="1121306.SAMN02745196_01264"/>
<feature type="transmembrane region" description="Helical" evidence="6">
    <location>
        <begin position="539"/>
        <end position="560"/>
    </location>
</feature>
<feature type="transmembrane region" description="Helical" evidence="6">
    <location>
        <begin position="421"/>
        <end position="442"/>
    </location>
</feature>
<evidence type="ECO:0000256" key="2">
    <source>
        <dbReference type="ARBA" id="ARBA00022448"/>
    </source>
</evidence>
<dbReference type="AlphaFoldDB" id="A0A1M5VF57"/>
<keyword evidence="4 6" id="KW-1133">Transmembrane helix</keyword>
<dbReference type="InterPro" id="IPR045035">
    <property type="entry name" value="YSL-like"/>
</dbReference>
<feature type="transmembrane region" description="Helical" evidence="6">
    <location>
        <begin position="395"/>
        <end position="414"/>
    </location>
</feature>
<name>A0A1M5VF57_9CLOT</name>
<organism evidence="7 8">
    <name type="scientific">Clostridium collagenovorans DSM 3089</name>
    <dbReference type="NCBI Taxonomy" id="1121306"/>
    <lineage>
        <taxon>Bacteria</taxon>
        <taxon>Bacillati</taxon>
        <taxon>Bacillota</taxon>
        <taxon>Clostridia</taxon>
        <taxon>Eubacteriales</taxon>
        <taxon>Clostridiaceae</taxon>
        <taxon>Clostridium</taxon>
    </lineage>
</organism>
<gene>
    <name evidence="7" type="ORF">SAMN02745196_01264</name>
</gene>
<protein>
    <submittedName>
        <fullName evidence="7">Putative oligopeptide transporter, OPT family</fullName>
    </submittedName>
</protein>
<evidence type="ECO:0000256" key="3">
    <source>
        <dbReference type="ARBA" id="ARBA00022692"/>
    </source>
</evidence>
<evidence type="ECO:0000256" key="6">
    <source>
        <dbReference type="SAM" id="Phobius"/>
    </source>
</evidence>
<keyword evidence="5 6" id="KW-0472">Membrane</keyword>
<feature type="transmembrane region" description="Helical" evidence="6">
    <location>
        <begin position="33"/>
        <end position="55"/>
    </location>
</feature>
<reference evidence="7 8" key="1">
    <citation type="submission" date="2016-11" db="EMBL/GenBank/DDBJ databases">
        <authorList>
            <person name="Jaros S."/>
            <person name="Januszkiewicz K."/>
            <person name="Wedrychowicz H."/>
        </authorList>
    </citation>
    <scope>NUCLEOTIDE SEQUENCE [LARGE SCALE GENOMIC DNA]</scope>
    <source>
        <strain evidence="7 8">DSM 3089</strain>
    </source>
</reference>
<accession>A0A1M5VF57</accession>
<feature type="transmembrane region" description="Helical" evidence="6">
    <location>
        <begin position="242"/>
        <end position="263"/>
    </location>
</feature>
<dbReference type="GO" id="GO:0035673">
    <property type="term" value="F:oligopeptide transmembrane transporter activity"/>
    <property type="evidence" value="ECO:0007669"/>
    <property type="project" value="InterPro"/>
</dbReference>
<feature type="transmembrane region" description="Helical" evidence="6">
    <location>
        <begin position="289"/>
        <end position="314"/>
    </location>
</feature>
<dbReference type="PANTHER" id="PTHR31645:SF0">
    <property type="entry name" value="OLIGOPEPTIDE TRANSPORTER YGL114W-RELATED"/>
    <property type="match status" value="1"/>
</dbReference>
<keyword evidence="3 6" id="KW-0812">Transmembrane</keyword>
<evidence type="ECO:0000256" key="5">
    <source>
        <dbReference type="ARBA" id="ARBA00023136"/>
    </source>
</evidence>
<dbReference type="PANTHER" id="PTHR31645">
    <property type="entry name" value="OLIGOPEPTIDE TRANSPORTER YGL114W-RELATED"/>
    <property type="match status" value="1"/>
</dbReference>
<dbReference type="OrthoDB" id="9809340at2"/>
<feature type="transmembrane region" description="Helical" evidence="6">
    <location>
        <begin position="624"/>
        <end position="641"/>
    </location>
</feature>
<dbReference type="EMBL" id="FQXP01000004">
    <property type="protein sequence ID" value="SHH73778.1"/>
    <property type="molecule type" value="Genomic_DNA"/>
</dbReference>
<proteinExistence type="predicted"/>
<feature type="transmembrane region" description="Helical" evidence="6">
    <location>
        <begin position="340"/>
        <end position="358"/>
    </location>
</feature>
<feature type="transmembrane region" description="Helical" evidence="6">
    <location>
        <begin position="121"/>
        <end position="140"/>
    </location>
</feature>